<reference evidence="2 3" key="1">
    <citation type="submission" date="2024-01" db="EMBL/GenBank/DDBJ databases">
        <title>Genome insights into Plantactinospora sonchi sp. nov.</title>
        <authorList>
            <person name="Wang L."/>
        </authorList>
    </citation>
    <scope>NUCLEOTIDE SEQUENCE [LARGE SCALE GENOMIC DNA]</scope>
    <source>
        <strain evidence="2 3">NEAU-QY2</strain>
    </source>
</reference>
<dbReference type="EMBL" id="JAZGQK010000010">
    <property type="protein sequence ID" value="MEE6259238.1"/>
    <property type="molecule type" value="Genomic_DNA"/>
</dbReference>
<feature type="region of interest" description="Disordered" evidence="1">
    <location>
        <begin position="1"/>
        <end position="78"/>
    </location>
</feature>
<comment type="caution">
    <text evidence="2">The sequence shown here is derived from an EMBL/GenBank/DDBJ whole genome shotgun (WGS) entry which is preliminary data.</text>
</comment>
<protein>
    <submittedName>
        <fullName evidence="2">Uncharacterized protein</fullName>
    </submittedName>
</protein>
<dbReference type="RefSeq" id="WP_331214369.1">
    <property type="nucleotide sequence ID" value="NZ_JAZGQK010000010.1"/>
</dbReference>
<evidence type="ECO:0000313" key="3">
    <source>
        <dbReference type="Proteomes" id="UP001332243"/>
    </source>
</evidence>
<evidence type="ECO:0000313" key="2">
    <source>
        <dbReference type="EMBL" id="MEE6259238.1"/>
    </source>
</evidence>
<accession>A0ABU7RRW3</accession>
<organism evidence="2 3">
    <name type="scientific">Plantactinospora sonchi</name>
    <dbReference type="NCBI Taxonomy" id="1544735"/>
    <lineage>
        <taxon>Bacteria</taxon>
        <taxon>Bacillati</taxon>
        <taxon>Actinomycetota</taxon>
        <taxon>Actinomycetes</taxon>
        <taxon>Micromonosporales</taxon>
        <taxon>Micromonosporaceae</taxon>
        <taxon>Plantactinospora</taxon>
    </lineage>
</organism>
<keyword evidence="3" id="KW-1185">Reference proteome</keyword>
<feature type="compositionally biased region" description="Low complexity" evidence="1">
    <location>
        <begin position="41"/>
        <end position="58"/>
    </location>
</feature>
<evidence type="ECO:0000256" key="1">
    <source>
        <dbReference type="SAM" id="MobiDB-lite"/>
    </source>
</evidence>
<sequence>MANDDEPVDKPRPLAHPPTDLPAAETPTPVPRLGRDDVVPRYDGVGDVDGVVDAVPCDEQGELGGARAPGTADDPGEVVDVPVEIGRPFSRAAKRRNQRRLPG</sequence>
<proteinExistence type="predicted"/>
<dbReference type="Proteomes" id="UP001332243">
    <property type="component" value="Unassembled WGS sequence"/>
</dbReference>
<name>A0ABU7RRW3_9ACTN</name>
<gene>
    <name evidence="2" type="ORF">V1633_12150</name>
</gene>